<feature type="transmembrane region" description="Helical" evidence="1">
    <location>
        <begin position="179"/>
        <end position="202"/>
    </location>
</feature>
<feature type="domain" description="DUF7847" evidence="2">
    <location>
        <begin position="1"/>
        <end position="255"/>
    </location>
</feature>
<evidence type="ECO:0000313" key="4">
    <source>
        <dbReference type="Proteomes" id="UP001596118"/>
    </source>
</evidence>
<evidence type="ECO:0000259" key="2">
    <source>
        <dbReference type="Pfam" id="PF25231"/>
    </source>
</evidence>
<feature type="transmembrane region" description="Helical" evidence="1">
    <location>
        <begin position="12"/>
        <end position="31"/>
    </location>
</feature>
<dbReference type="Proteomes" id="UP001596118">
    <property type="component" value="Unassembled WGS sequence"/>
</dbReference>
<dbReference type="EMBL" id="JBHSKY010000007">
    <property type="protein sequence ID" value="MFC5278700.1"/>
    <property type="molecule type" value="Genomic_DNA"/>
</dbReference>
<gene>
    <name evidence="3" type="ORF">ACFPM1_08025</name>
</gene>
<comment type="caution">
    <text evidence="3">The sequence shown here is derived from an EMBL/GenBank/DDBJ whole genome shotgun (WGS) entry which is preliminary data.</text>
</comment>
<accession>A0ABD5R158</accession>
<evidence type="ECO:0000313" key="3">
    <source>
        <dbReference type="EMBL" id="MFC5278700.1"/>
    </source>
</evidence>
<evidence type="ECO:0000256" key="1">
    <source>
        <dbReference type="SAM" id="Phobius"/>
    </source>
</evidence>
<keyword evidence="1" id="KW-1133">Transmembrane helix</keyword>
<dbReference type="RefSeq" id="WP_256411108.1">
    <property type="nucleotide sequence ID" value="NZ_JANHDM010000003.1"/>
</dbReference>
<reference evidence="3 4" key="1">
    <citation type="journal article" date="2019" name="Int. J. Syst. Evol. Microbiol.">
        <title>The Global Catalogue of Microorganisms (GCM) 10K type strain sequencing project: providing services to taxonomists for standard genome sequencing and annotation.</title>
        <authorList>
            <consortium name="The Broad Institute Genomics Platform"/>
            <consortium name="The Broad Institute Genome Sequencing Center for Infectious Disease"/>
            <person name="Wu L."/>
            <person name="Ma J."/>
        </authorList>
    </citation>
    <scope>NUCLEOTIDE SEQUENCE [LARGE SCALE GENOMIC DNA]</scope>
    <source>
        <strain evidence="3 4">CGMCC 1.12124</strain>
    </source>
</reference>
<dbReference type="Pfam" id="PF25231">
    <property type="entry name" value="DUF7847"/>
    <property type="match status" value="1"/>
</dbReference>
<feature type="transmembrane region" description="Helical" evidence="1">
    <location>
        <begin position="229"/>
        <end position="254"/>
    </location>
</feature>
<keyword evidence="4" id="KW-1185">Reference proteome</keyword>
<dbReference type="AlphaFoldDB" id="A0ABD5R158"/>
<feature type="transmembrane region" description="Helical" evidence="1">
    <location>
        <begin position="93"/>
        <end position="126"/>
    </location>
</feature>
<keyword evidence="1" id="KW-0472">Membrane</keyword>
<feature type="transmembrane region" description="Helical" evidence="1">
    <location>
        <begin position="132"/>
        <end position="158"/>
    </location>
</feature>
<organism evidence="3 4">
    <name type="scientific">Halorubrum rubrum</name>
    <dbReference type="NCBI Taxonomy" id="1126240"/>
    <lineage>
        <taxon>Archaea</taxon>
        <taxon>Methanobacteriati</taxon>
        <taxon>Methanobacteriota</taxon>
        <taxon>Stenosarchaea group</taxon>
        <taxon>Halobacteria</taxon>
        <taxon>Halobacteriales</taxon>
        <taxon>Haloferacaceae</taxon>
        <taxon>Halorubrum</taxon>
    </lineage>
</organism>
<proteinExistence type="predicted"/>
<protein>
    <recommendedName>
        <fullName evidence="2">DUF7847 domain-containing protein</fullName>
    </recommendedName>
</protein>
<feature type="transmembrane region" description="Helical" evidence="1">
    <location>
        <begin position="51"/>
        <end position="72"/>
    </location>
</feature>
<keyword evidence="1" id="KW-0812">Transmembrane</keyword>
<sequence>MVTVSAFEDGFTALRANPVLFVTGLVVGIGSQLQYADQLIESSLLSAVVSLAWLIAFPFVLGGFIGTARAAIDGGDPSLAHFFGTARTHYVRLLLGTVVFVLLVFGTAVGFALVGFVLGVASAALVAVHETAALAMGAVSLLVWLAGVLGVVTFVQFYEAAIVIEHRSVVESFQRSVELVRSNLGSVVGFSLVWLVSFNAVLLPEYLLQATLTDAGPADVVPIEIPTRVLLPVGVALSAVGFAYLYAVYTAYYLRLIAISSTTPEST</sequence>
<name>A0ABD5R158_9EURY</name>
<dbReference type="InterPro" id="IPR057169">
    <property type="entry name" value="DUF7847"/>
</dbReference>